<accession>A0A3N4KZ62</accession>
<evidence type="ECO:0000313" key="1">
    <source>
        <dbReference type="EMBL" id="RPB15827.1"/>
    </source>
</evidence>
<gene>
    <name evidence="1" type="ORF">P167DRAFT_562679</name>
</gene>
<proteinExistence type="predicted"/>
<reference evidence="1 2" key="1">
    <citation type="journal article" date="2018" name="Nat. Ecol. Evol.">
        <title>Pezizomycetes genomes reveal the molecular basis of ectomycorrhizal truffle lifestyle.</title>
        <authorList>
            <person name="Murat C."/>
            <person name="Payen T."/>
            <person name="Noel B."/>
            <person name="Kuo A."/>
            <person name="Morin E."/>
            <person name="Chen J."/>
            <person name="Kohler A."/>
            <person name="Krizsan K."/>
            <person name="Balestrini R."/>
            <person name="Da Silva C."/>
            <person name="Montanini B."/>
            <person name="Hainaut M."/>
            <person name="Levati E."/>
            <person name="Barry K.W."/>
            <person name="Belfiori B."/>
            <person name="Cichocki N."/>
            <person name="Clum A."/>
            <person name="Dockter R.B."/>
            <person name="Fauchery L."/>
            <person name="Guy J."/>
            <person name="Iotti M."/>
            <person name="Le Tacon F."/>
            <person name="Lindquist E.A."/>
            <person name="Lipzen A."/>
            <person name="Malagnac F."/>
            <person name="Mello A."/>
            <person name="Molinier V."/>
            <person name="Miyauchi S."/>
            <person name="Poulain J."/>
            <person name="Riccioni C."/>
            <person name="Rubini A."/>
            <person name="Sitrit Y."/>
            <person name="Splivallo R."/>
            <person name="Traeger S."/>
            <person name="Wang M."/>
            <person name="Zifcakova L."/>
            <person name="Wipf D."/>
            <person name="Zambonelli A."/>
            <person name="Paolocci F."/>
            <person name="Nowrousian M."/>
            <person name="Ottonello S."/>
            <person name="Baldrian P."/>
            <person name="Spatafora J.W."/>
            <person name="Henrissat B."/>
            <person name="Nagy L.G."/>
            <person name="Aury J.M."/>
            <person name="Wincker P."/>
            <person name="Grigoriev I.V."/>
            <person name="Bonfante P."/>
            <person name="Martin F.M."/>
        </authorList>
    </citation>
    <scope>NUCLEOTIDE SEQUENCE [LARGE SCALE GENOMIC DNA]</scope>
    <source>
        <strain evidence="1 2">CCBAS932</strain>
    </source>
</reference>
<dbReference type="AlphaFoldDB" id="A0A3N4KZ62"/>
<sequence length="175" mass="20324">MLFFASFPTPKPLQAEIHQLPAPPLSKLFTTTNNTPSKRLSTSSSIFSSLGFQKSPPISQQPHTSTPEELKMQGKEEAHEYCQRCRKQHWFRWVYVCDMCSARACHNCRPKWAERAWGSFGSLGTMMEGVEEPRVEVKRDERMERSMSVEEEKKLKRRSKRWSGSAWLRELKEGT</sequence>
<dbReference type="InParanoid" id="A0A3N4KZ62"/>
<name>A0A3N4KZ62_9PEZI</name>
<dbReference type="OrthoDB" id="5368703at2759"/>
<organism evidence="1 2">
    <name type="scientific">Morchella conica CCBAS932</name>
    <dbReference type="NCBI Taxonomy" id="1392247"/>
    <lineage>
        <taxon>Eukaryota</taxon>
        <taxon>Fungi</taxon>
        <taxon>Dikarya</taxon>
        <taxon>Ascomycota</taxon>
        <taxon>Pezizomycotina</taxon>
        <taxon>Pezizomycetes</taxon>
        <taxon>Pezizales</taxon>
        <taxon>Morchellaceae</taxon>
        <taxon>Morchella</taxon>
    </lineage>
</organism>
<keyword evidence="2" id="KW-1185">Reference proteome</keyword>
<dbReference type="Proteomes" id="UP000277580">
    <property type="component" value="Unassembled WGS sequence"/>
</dbReference>
<protein>
    <submittedName>
        <fullName evidence="1">Uncharacterized protein</fullName>
    </submittedName>
</protein>
<dbReference type="EMBL" id="ML119111">
    <property type="protein sequence ID" value="RPB15827.1"/>
    <property type="molecule type" value="Genomic_DNA"/>
</dbReference>
<evidence type="ECO:0000313" key="2">
    <source>
        <dbReference type="Proteomes" id="UP000277580"/>
    </source>
</evidence>